<dbReference type="PANTHER" id="PTHR10963">
    <property type="entry name" value="GLYCOSYL HYDROLASE-RELATED"/>
    <property type="match status" value="1"/>
</dbReference>
<dbReference type="Proteomes" id="UP000077255">
    <property type="component" value="Chromosome"/>
</dbReference>
<dbReference type="EMBL" id="CP014841">
    <property type="protein sequence ID" value="AND68929.1"/>
    <property type="molecule type" value="Genomic_DNA"/>
</dbReference>
<dbReference type="KEGG" id="dtx:ATSB10_14750"/>
<dbReference type="SUPFAM" id="SSF49899">
    <property type="entry name" value="Concanavalin A-like lectins/glucanases"/>
    <property type="match status" value="1"/>
</dbReference>
<evidence type="ECO:0000313" key="4">
    <source>
        <dbReference type="Proteomes" id="UP000077255"/>
    </source>
</evidence>
<accession>A0A161J1X6</accession>
<feature type="domain" description="GH16" evidence="2">
    <location>
        <begin position="34"/>
        <end position="318"/>
    </location>
</feature>
<organism evidence="3 4">
    <name type="scientific">Dyella thiooxydans</name>
    <dbReference type="NCBI Taxonomy" id="445710"/>
    <lineage>
        <taxon>Bacteria</taxon>
        <taxon>Pseudomonadati</taxon>
        <taxon>Pseudomonadota</taxon>
        <taxon>Gammaproteobacteria</taxon>
        <taxon>Lysobacterales</taxon>
        <taxon>Rhodanobacteraceae</taxon>
        <taxon>Dyella</taxon>
    </lineage>
</organism>
<dbReference type="GO" id="GO:0004553">
    <property type="term" value="F:hydrolase activity, hydrolyzing O-glycosyl compounds"/>
    <property type="evidence" value="ECO:0007669"/>
    <property type="project" value="InterPro"/>
</dbReference>
<proteinExistence type="inferred from homology"/>
<gene>
    <name evidence="3" type="ORF">ATSB10_14750</name>
</gene>
<protein>
    <recommendedName>
        <fullName evidence="2">GH16 domain-containing protein</fullName>
    </recommendedName>
</protein>
<reference evidence="3 4" key="1">
    <citation type="submission" date="2016-02" db="EMBL/GenBank/DDBJ databases">
        <title>Complete genome sequencing and analysis of ATSB10, Dyella thiooxydans isolated from rhizosphere soil of sunflower (Helianthus annuus L.).</title>
        <authorList>
            <person name="Lee Y."/>
            <person name="Hwangbo K."/>
            <person name="Chung H."/>
            <person name="Yoo J."/>
            <person name="Kim K.Y."/>
            <person name="Sa T.M."/>
            <person name="Um Y."/>
            <person name="Madhaiyan M."/>
        </authorList>
    </citation>
    <scope>NUCLEOTIDE SEQUENCE [LARGE SCALE GENOMIC DNA]</scope>
    <source>
        <strain evidence="3 4">ATSB10</strain>
    </source>
</reference>
<dbReference type="STRING" id="445710.ATSB10_14750"/>
<dbReference type="PANTHER" id="PTHR10963:SF55">
    <property type="entry name" value="GLYCOSIDE HYDROLASE FAMILY 16 PROTEIN"/>
    <property type="match status" value="1"/>
</dbReference>
<dbReference type="AlphaFoldDB" id="A0A161J1X6"/>
<dbReference type="Pfam" id="PF26113">
    <property type="entry name" value="GH16_XgeA"/>
    <property type="match status" value="1"/>
</dbReference>
<name>A0A161J1X6_9GAMM</name>
<dbReference type="Gene3D" id="2.60.120.200">
    <property type="match status" value="1"/>
</dbReference>
<evidence type="ECO:0000259" key="2">
    <source>
        <dbReference type="PROSITE" id="PS51762"/>
    </source>
</evidence>
<sequence>MQTPTRTRRARRRRGVIGKHLPWLAIALLLPVLTVRAEVPQRQGWTLRFADDFNGPVGQLPASTRWRFDLGHGYSGAEGNNWGTHEIEANTASPANVSLDGQGHLRITPLLDAKGQWTSARIETNQADFHAPPGGVLRVEARIRMPDVQGPAAIGYWPAFWMLGHTFRQRLDWPAVGEVDIMENVNGLNRTWGTLHCGVSPGGPCTEKHGLSADAPCPDTRCHAAFHTYAVEWDRRAAPQVLRWYVDGQLYHTLRQDQLPAATWQRMSAPDGMFLILNVAIGGEFPDRLSAPVRTPTATTQPGHPMLVDYVAVWTRDH</sequence>
<dbReference type="InterPro" id="IPR013320">
    <property type="entry name" value="ConA-like_dom_sf"/>
</dbReference>
<dbReference type="InterPro" id="IPR050546">
    <property type="entry name" value="Glycosyl_Hydrlase_16"/>
</dbReference>
<dbReference type="GO" id="GO:0005975">
    <property type="term" value="P:carbohydrate metabolic process"/>
    <property type="evidence" value="ECO:0007669"/>
    <property type="project" value="InterPro"/>
</dbReference>
<dbReference type="PROSITE" id="PS51762">
    <property type="entry name" value="GH16_2"/>
    <property type="match status" value="1"/>
</dbReference>
<comment type="similarity">
    <text evidence="1">Belongs to the glycosyl hydrolase 16 family.</text>
</comment>
<evidence type="ECO:0000256" key="1">
    <source>
        <dbReference type="ARBA" id="ARBA00006865"/>
    </source>
</evidence>
<dbReference type="InterPro" id="IPR000757">
    <property type="entry name" value="Beta-glucanase-like"/>
</dbReference>
<dbReference type="OrthoDB" id="9809583at2"/>
<dbReference type="CDD" id="cd02182">
    <property type="entry name" value="GH16_Strep_laminarinase_like"/>
    <property type="match status" value="1"/>
</dbReference>
<dbReference type="PATRIC" id="fig|445710.3.peg.1470"/>
<keyword evidence="4" id="KW-1185">Reference proteome</keyword>
<evidence type="ECO:0000313" key="3">
    <source>
        <dbReference type="EMBL" id="AND68929.1"/>
    </source>
</evidence>